<organism evidence="2 3">
    <name type="scientific">Ricinus communis</name>
    <name type="common">Castor bean</name>
    <dbReference type="NCBI Taxonomy" id="3988"/>
    <lineage>
        <taxon>Eukaryota</taxon>
        <taxon>Viridiplantae</taxon>
        <taxon>Streptophyta</taxon>
        <taxon>Embryophyta</taxon>
        <taxon>Tracheophyta</taxon>
        <taxon>Spermatophyta</taxon>
        <taxon>Magnoliopsida</taxon>
        <taxon>eudicotyledons</taxon>
        <taxon>Gunneridae</taxon>
        <taxon>Pentapetalae</taxon>
        <taxon>rosids</taxon>
        <taxon>fabids</taxon>
        <taxon>Malpighiales</taxon>
        <taxon>Euphorbiaceae</taxon>
        <taxon>Acalyphoideae</taxon>
        <taxon>Acalypheae</taxon>
        <taxon>Ricinus</taxon>
    </lineage>
</organism>
<dbReference type="Proteomes" id="UP000008311">
    <property type="component" value="Unassembled WGS sequence"/>
</dbReference>
<dbReference type="EMBL" id="EQ974076">
    <property type="protein sequence ID" value="EEF34297.1"/>
    <property type="molecule type" value="Genomic_DNA"/>
</dbReference>
<proteinExistence type="predicted"/>
<sequence>MTEVFSNEEQVLNKLEQKPLPDDENQHELNPVEDNVAQTDIRWGRRTIQKLLTNLGFL</sequence>
<evidence type="ECO:0000256" key="1">
    <source>
        <dbReference type="SAM" id="MobiDB-lite"/>
    </source>
</evidence>
<dbReference type="InParanoid" id="B9SQ49"/>
<dbReference type="AlphaFoldDB" id="B9SQ49"/>
<feature type="compositionally biased region" description="Polar residues" evidence="1">
    <location>
        <begin position="1"/>
        <end position="10"/>
    </location>
</feature>
<gene>
    <name evidence="2" type="ORF">RCOM_0644790</name>
</gene>
<feature type="region of interest" description="Disordered" evidence="1">
    <location>
        <begin position="1"/>
        <end position="33"/>
    </location>
</feature>
<protein>
    <submittedName>
        <fullName evidence="2">Uncharacterized protein</fullName>
    </submittedName>
</protein>
<accession>B9SQ49</accession>
<evidence type="ECO:0000313" key="2">
    <source>
        <dbReference type="EMBL" id="EEF34297.1"/>
    </source>
</evidence>
<keyword evidence="3" id="KW-1185">Reference proteome</keyword>
<evidence type="ECO:0000313" key="3">
    <source>
        <dbReference type="Proteomes" id="UP000008311"/>
    </source>
</evidence>
<reference evidence="3" key="1">
    <citation type="journal article" date="2010" name="Nat. Biotechnol.">
        <title>Draft genome sequence of the oilseed species Ricinus communis.</title>
        <authorList>
            <person name="Chan A.P."/>
            <person name="Crabtree J."/>
            <person name="Zhao Q."/>
            <person name="Lorenzi H."/>
            <person name="Orvis J."/>
            <person name="Puiu D."/>
            <person name="Melake-Berhan A."/>
            <person name="Jones K.M."/>
            <person name="Redman J."/>
            <person name="Chen G."/>
            <person name="Cahoon E.B."/>
            <person name="Gedil M."/>
            <person name="Stanke M."/>
            <person name="Haas B.J."/>
            <person name="Wortman J.R."/>
            <person name="Fraser-Liggett C.M."/>
            <person name="Ravel J."/>
            <person name="Rabinowicz P.D."/>
        </authorList>
    </citation>
    <scope>NUCLEOTIDE SEQUENCE [LARGE SCALE GENOMIC DNA]</scope>
    <source>
        <strain evidence="3">cv. Hale</strain>
    </source>
</reference>
<feature type="compositionally biased region" description="Basic and acidic residues" evidence="1">
    <location>
        <begin position="15"/>
        <end position="27"/>
    </location>
</feature>
<name>B9SQ49_RICCO</name>